<protein>
    <submittedName>
        <fullName evidence="2">Energy-coupled thiamine transporter ThiT</fullName>
    </submittedName>
</protein>
<dbReference type="GO" id="GO:0015234">
    <property type="term" value="F:thiamine transmembrane transporter activity"/>
    <property type="evidence" value="ECO:0007669"/>
    <property type="project" value="InterPro"/>
</dbReference>
<feature type="transmembrane region" description="Helical" evidence="1">
    <location>
        <begin position="112"/>
        <end position="136"/>
    </location>
</feature>
<keyword evidence="1" id="KW-0812">Transmembrane</keyword>
<feature type="transmembrane region" description="Helical" evidence="1">
    <location>
        <begin position="32"/>
        <end position="50"/>
    </location>
</feature>
<feature type="transmembrane region" description="Helical" evidence="1">
    <location>
        <begin position="82"/>
        <end position="100"/>
    </location>
</feature>
<dbReference type="OrthoDB" id="9795813at2"/>
<keyword evidence="1" id="KW-0472">Membrane</keyword>
<name>A0A3M7TWG7_9BACI</name>
<dbReference type="RefSeq" id="WP_122897156.1">
    <property type="nucleotide sequence ID" value="NZ_RHIB01000001.1"/>
</dbReference>
<dbReference type="Gene3D" id="1.10.1760.20">
    <property type="match status" value="1"/>
</dbReference>
<proteinExistence type="predicted"/>
<dbReference type="NCBIfam" id="TIGR02357">
    <property type="entry name" value="ECF_ThiT_YuaJ"/>
    <property type="match status" value="1"/>
</dbReference>
<feature type="transmembrane region" description="Helical" evidence="1">
    <location>
        <begin position="148"/>
        <end position="173"/>
    </location>
</feature>
<gene>
    <name evidence="2" type="primary">thiT</name>
    <name evidence="2" type="ORF">EBO34_06805</name>
</gene>
<dbReference type="AlphaFoldDB" id="A0A3M7TWG7"/>
<dbReference type="InterPro" id="IPR012651">
    <property type="entry name" value="Thia_Transptr_ThiT"/>
</dbReference>
<evidence type="ECO:0000313" key="2">
    <source>
        <dbReference type="EMBL" id="RNA69641.1"/>
    </source>
</evidence>
<evidence type="ECO:0000256" key="1">
    <source>
        <dbReference type="SAM" id="Phobius"/>
    </source>
</evidence>
<keyword evidence="1" id="KW-1133">Transmembrane helix</keyword>
<dbReference type="EMBL" id="RHIB01000001">
    <property type="protein sequence ID" value="RNA69641.1"/>
    <property type="molecule type" value="Genomic_DNA"/>
</dbReference>
<dbReference type="Proteomes" id="UP000278746">
    <property type="component" value="Unassembled WGS sequence"/>
</dbReference>
<comment type="caution">
    <text evidence="2">The sequence shown here is derived from an EMBL/GenBank/DDBJ whole genome shotgun (WGS) entry which is preliminary data.</text>
</comment>
<organism evidence="2 3">
    <name type="scientific">Alteribacter keqinensis</name>
    <dbReference type="NCBI Taxonomy" id="2483800"/>
    <lineage>
        <taxon>Bacteria</taxon>
        <taxon>Bacillati</taxon>
        <taxon>Bacillota</taxon>
        <taxon>Bacilli</taxon>
        <taxon>Bacillales</taxon>
        <taxon>Bacillaceae</taxon>
        <taxon>Alteribacter</taxon>
    </lineage>
</organism>
<dbReference type="GO" id="GO:0005886">
    <property type="term" value="C:plasma membrane"/>
    <property type="evidence" value="ECO:0007669"/>
    <property type="project" value="InterPro"/>
</dbReference>
<feature type="transmembrane region" description="Helical" evidence="1">
    <location>
        <begin position="57"/>
        <end position="76"/>
    </location>
</feature>
<keyword evidence="3" id="KW-1185">Reference proteome</keyword>
<dbReference type="Pfam" id="PF09515">
    <property type="entry name" value="Thia_YuaJ"/>
    <property type="match status" value="1"/>
</dbReference>
<reference evidence="2 3" key="1">
    <citation type="submission" date="2018-10" db="EMBL/GenBank/DDBJ databases">
        <title>Bacillus Keqinensis sp. nov., a moderately halophilic bacterium isolated from a saline-alkaline lake.</title>
        <authorList>
            <person name="Wang H."/>
        </authorList>
    </citation>
    <scope>NUCLEOTIDE SEQUENCE [LARGE SCALE GENOMIC DNA]</scope>
    <source>
        <strain evidence="2 3">KQ-3</strain>
    </source>
</reference>
<evidence type="ECO:0000313" key="3">
    <source>
        <dbReference type="Proteomes" id="UP000278746"/>
    </source>
</evidence>
<accession>A0A3M7TWG7</accession>
<feature type="transmembrane region" description="Helical" evidence="1">
    <location>
        <begin position="7"/>
        <end position="26"/>
    </location>
</feature>
<sequence>MNNRSKVTVMAEVALMGAIGFLLDFLSFGFAWLQGGSISLMMLPIFIMAFRRGLKAGLATGLIVGLLNLSFNPFIVHPAQAILDYPVAFLVAGFAGLFAFSEEAGAGKKMMFIVLGVFFGSLLRFTAHFLSGVIWIDVFAPDTANAYIYSFVYNITYLAPSFVICLLVMLFLVKANKKIVHANA</sequence>